<feature type="compositionally biased region" description="Basic and acidic residues" evidence="6">
    <location>
        <begin position="1"/>
        <end position="18"/>
    </location>
</feature>
<dbReference type="Pfam" id="PF00332">
    <property type="entry name" value="Glyco_hydro_17"/>
    <property type="match status" value="1"/>
</dbReference>
<dbReference type="GO" id="GO:0004553">
    <property type="term" value="F:hydrolase activity, hydrolyzing O-glycosyl compounds"/>
    <property type="evidence" value="ECO:0007669"/>
    <property type="project" value="InterPro"/>
</dbReference>
<evidence type="ECO:0000256" key="6">
    <source>
        <dbReference type="SAM" id="MobiDB-lite"/>
    </source>
</evidence>
<keyword evidence="9" id="KW-1185">Reference proteome</keyword>
<dbReference type="PROSITE" id="PS00587">
    <property type="entry name" value="GLYCOSYL_HYDROL_F17"/>
    <property type="match status" value="1"/>
</dbReference>
<name>A0AAV6LQM0_9ERIC</name>
<evidence type="ECO:0000256" key="1">
    <source>
        <dbReference type="ARBA" id="ARBA00008773"/>
    </source>
</evidence>
<dbReference type="InterPro" id="IPR044965">
    <property type="entry name" value="Glyco_hydro_17_plant"/>
</dbReference>
<keyword evidence="3 5" id="KW-0326">Glycosidase</keyword>
<dbReference type="Proteomes" id="UP000823749">
    <property type="component" value="Chromosome 1"/>
</dbReference>
<sequence length="829" mass="94158">MMNQGREVDHDKSMENDQVKNLTSMVERMSSLLEETLAAMHEKDRKRKYFVTNGGINKKDTPYALEEPDVEGHFETKKAKCTENALSDQMTSPLKTNKEKGKEEAKLNASSKRLRKMAANVREALSRTAPAIDGKNKLEKKLNTNRFDKSQPLKRNAIKKPTMEAEPKRADVMATLSNEKQLMLRYVFDHIQSERMYMTKTGHSDHRCWKDKIVTEDCSDYYFDMPRRKYPSGSEKRKKKQRIEKLIKSQEGDINKFFRSKNQTESSGPSVIVEDDEDMEHEDSSDKEDENFVSEEVIHDLNENDNANVSNENCNDLNEEGALLDIYDPSNWNEVDQNFRDLMVERGPLKRGEHVDYPRDGANRHFASTHYTRLLPNGEKQDRRWLVYSKVVDKIFCFCCKLFKEERNISQLATEGFKDWRNVGKRIKSHETSNDHIICMSKWIELEKRLDKNKTIDNSAQEQITKEKEHWRAVLLRILAVVKRLAKDNLAFRGDNEKIYQERNGNFLNAQVGVCNGRQGNNLPPSQEVVQLYNSNSIRRMRIYDPNPQDLQALRGSGIELVLDVPNSDLESLANDAAAASKWVQDNVLNYNPDVKFRIIAVGNEVNPNNDAARFVPFVLPAMSKIYDAIASAGLKDQIKVSTATYSALVSNAFPPSQGSFDGSSGTFMGPIINFLKNTNNPLLFNIYPYFARTGDPQNVPLPYALFTATGGFPQDGQNQYRNLFDALLDAAYSAVEKADGPNVEIVVSESGWPSAGGNDASVENARTYYSNLINHVKGGSGSPKRPGKAIETYLFAMFDENQKPGDESGKHFGLFSPTKQPKYQLSFN</sequence>
<dbReference type="GO" id="GO:0005975">
    <property type="term" value="P:carbohydrate metabolic process"/>
    <property type="evidence" value="ECO:0007669"/>
    <property type="project" value="InterPro"/>
</dbReference>
<dbReference type="AlphaFoldDB" id="A0AAV6LQM0"/>
<dbReference type="PANTHER" id="PTHR32227">
    <property type="entry name" value="GLUCAN ENDO-1,3-BETA-GLUCOSIDASE BG1-RELATED-RELATED"/>
    <property type="match status" value="1"/>
</dbReference>
<accession>A0AAV6LQM0</accession>
<evidence type="ECO:0000256" key="2">
    <source>
        <dbReference type="ARBA" id="ARBA00022801"/>
    </source>
</evidence>
<proteinExistence type="inferred from homology"/>
<feature type="region of interest" description="Disordered" evidence="6">
    <location>
        <begin position="1"/>
        <end position="20"/>
    </location>
</feature>
<dbReference type="FunFam" id="3.20.20.80:FF:000010">
    <property type="entry name" value="glucan endo-1,3-beta-glucosidase, basic"/>
    <property type="match status" value="1"/>
</dbReference>
<dbReference type="SMART" id="SM00597">
    <property type="entry name" value="ZnF_TTF"/>
    <property type="match status" value="1"/>
</dbReference>
<dbReference type="Gene3D" id="3.20.20.80">
    <property type="entry name" value="Glycosidases"/>
    <property type="match status" value="1"/>
</dbReference>
<feature type="region of interest" description="Disordered" evidence="6">
    <location>
        <begin position="254"/>
        <end position="291"/>
    </location>
</feature>
<keyword evidence="2 5" id="KW-0378">Hydrolase</keyword>
<reference evidence="8" key="1">
    <citation type="submission" date="2020-08" db="EMBL/GenBank/DDBJ databases">
        <title>Plant Genome Project.</title>
        <authorList>
            <person name="Zhang R.-G."/>
        </authorList>
    </citation>
    <scope>NUCLEOTIDE SEQUENCE</scope>
    <source>
        <strain evidence="8">WSP0</strain>
        <tissue evidence="8">Leaf</tissue>
    </source>
</reference>
<feature type="domain" description="TTF-type" evidence="7">
    <location>
        <begin position="370"/>
        <end position="455"/>
    </location>
</feature>
<dbReference type="InterPro" id="IPR017853">
    <property type="entry name" value="GH"/>
</dbReference>
<feature type="compositionally biased region" description="Polar residues" evidence="6">
    <location>
        <begin position="260"/>
        <end position="269"/>
    </location>
</feature>
<gene>
    <name evidence="8" type="ORF">RHGRI_002042</name>
</gene>
<organism evidence="8 9">
    <name type="scientific">Rhododendron griersonianum</name>
    <dbReference type="NCBI Taxonomy" id="479676"/>
    <lineage>
        <taxon>Eukaryota</taxon>
        <taxon>Viridiplantae</taxon>
        <taxon>Streptophyta</taxon>
        <taxon>Embryophyta</taxon>
        <taxon>Tracheophyta</taxon>
        <taxon>Spermatophyta</taxon>
        <taxon>Magnoliopsida</taxon>
        <taxon>eudicotyledons</taxon>
        <taxon>Gunneridae</taxon>
        <taxon>Pentapetalae</taxon>
        <taxon>asterids</taxon>
        <taxon>Ericales</taxon>
        <taxon>Ericaceae</taxon>
        <taxon>Ericoideae</taxon>
        <taxon>Rhodoreae</taxon>
        <taxon>Rhododendron</taxon>
    </lineage>
</organism>
<evidence type="ECO:0000256" key="3">
    <source>
        <dbReference type="ARBA" id="ARBA00023295"/>
    </source>
</evidence>
<evidence type="ECO:0000256" key="4">
    <source>
        <dbReference type="RuleBase" id="RU004335"/>
    </source>
</evidence>
<evidence type="ECO:0000259" key="7">
    <source>
        <dbReference type="SMART" id="SM00597"/>
    </source>
</evidence>
<evidence type="ECO:0000313" key="8">
    <source>
        <dbReference type="EMBL" id="KAG5566304.1"/>
    </source>
</evidence>
<comment type="caution">
    <text evidence="8">The sequence shown here is derived from an EMBL/GenBank/DDBJ whole genome shotgun (WGS) entry which is preliminary data.</text>
</comment>
<dbReference type="InterPro" id="IPR000490">
    <property type="entry name" value="Glyco_hydro_17"/>
</dbReference>
<evidence type="ECO:0000313" key="9">
    <source>
        <dbReference type="Proteomes" id="UP000823749"/>
    </source>
</evidence>
<protein>
    <recommendedName>
        <fullName evidence="7">TTF-type domain-containing protein</fullName>
    </recommendedName>
</protein>
<dbReference type="InterPro" id="IPR006580">
    <property type="entry name" value="Znf_TTF"/>
</dbReference>
<dbReference type="EMBL" id="JACTNZ010000001">
    <property type="protein sequence ID" value="KAG5566304.1"/>
    <property type="molecule type" value="Genomic_DNA"/>
</dbReference>
<dbReference type="SUPFAM" id="SSF51445">
    <property type="entry name" value="(Trans)glycosidases"/>
    <property type="match status" value="1"/>
</dbReference>
<comment type="similarity">
    <text evidence="1 4">Belongs to the glycosyl hydrolase 17 family.</text>
</comment>
<evidence type="ECO:0000256" key="5">
    <source>
        <dbReference type="RuleBase" id="RU004336"/>
    </source>
</evidence>
<feature type="compositionally biased region" description="Acidic residues" evidence="6">
    <location>
        <begin position="273"/>
        <end position="291"/>
    </location>
</feature>